<dbReference type="PANTHER" id="PTHR34547">
    <property type="entry name" value="YACP-LIKE NYN DOMAIN PROTEIN"/>
    <property type="match status" value="1"/>
</dbReference>
<dbReference type="Pfam" id="PF05991">
    <property type="entry name" value="NYN_YacP"/>
    <property type="match status" value="1"/>
</dbReference>
<gene>
    <name evidence="3" type="ORF">FB566_4537</name>
</gene>
<protein>
    <submittedName>
        <fullName evidence="3">Putative RNA-binding protein with PIN domain</fullName>
    </submittedName>
</protein>
<dbReference type="InterPro" id="IPR010298">
    <property type="entry name" value="YacP-like"/>
</dbReference>
<accession>A0A543B2I0</accession>
<keyword evidence="4" id="KW-1185">Reference proteome</keyword>
<evidence type="ECO:0000256" key="2">
    <source>
        <dbReference type="SAM" id="MobiDB-lite"/>
    </source>
</evidence>
<dbReference type="Proteomes" id="UP000317043">
    <property type="component" value="Unassembled WGS sequence"/>
</dbReference>
<feature type="coiled-coil region" evidence="1">
    <location>
        <begin position="164"/>
        <end position="272"/>
    </location>
</feature>
<organism evidence="3 4">
    <name type="scientific">Stackebrandtia endophytica</name>
    <dbReference type="NCBI Taxonomy" id="1496996"/>
    <lineage>
        <taxon>Bacteria</taxon>
        <taxon>Bacillati</taxon>
        <taxon>Actinomycetota</taxon>
        <taxon>Actinomycetes</taxon>
        <taxon>Glycomycetales</taxon>
        <taxon>Glycomycetaceae</taxon>
        <taxon>Stackebrandtia</taxon>
    </lineage>
</organism>
<feature type="region of interest" description="Disordered" evidence="2">
    <location>
        <begin position="21"/>
        <end position="47"/>
    </location>
</feature>
<keyword evidence="1" id="KW-0175">Coiled coil</keyword>
<evidence type="ECO:0000256" key="1">
    <source>
        <dbReference type="SAM" id="Coils"/>
    </source>
</evidence>
<dbReference type="AlphaFoldDB" id="A0A543B2I0"/>
<dbReference type="InParanoid" id="A0A543B2I0"/>
<reference evidence="3 4" key="1">
    <citation type="submission" date="2019-06" db="EMBL/GenBank/DDBJ databases">
        <title>Sequencing the genomes of 1000 actinobacteria strains.</title>
        <authorList>
            <person name="Klenk H.-P."/>
        </authorList>
    </citation>
    <scope>NUCLEOTIDE SEQUENCE [LARGE SCALE GENOMIC DNA]</scope>
    <source>
        <strain evidence="3 4">DSM 45928</strain>
    </source>
</reference>
<proteinExistence type="predicted"/>
<evidence type="ECO:0000313" key="3">
    <source>
        <dbReference type="EMBL" id="TQL78940.1"/>
    </source>
</evidence>
<dbReference type="EMBL" id="VFOW01000001">
    <property type="protein sequence ID" value="TQL78940.1"/>
    <property type="molecule type" value="Genomic_DNA"/>
</dbReference>
<dbReference type="PANTHER" id="PTHR34547:SF1">
    <property type="entry name" value="YACP-LIKE NYN DOMAIN PROTEIN"/>
    <property type="match status" value="1"/>
</dbReference>
<comment type="caution">
    <text evidence="3">The sequence shown here is derived from an EMBL/GenBank/DDBJ whole genome shotgun (WGS) entry which is preliminary data.</text>
</comment>
<feature type="compositionally biased region" description="Polar residues" evidence="2">
    <location>
        <begin position="33"/>
        <end position="43"/>
    </location>
</feature>
<name>A0A543B2I0_9ACTN</name>
<evidence type="ECO:0000313" key="4">
    <source>
        <dbReference type="Proteomes" id="UP000317043"/>
    </source>
</evidence>
<sequence length="473" mass="51542">MHQPYHREVCRDPSANLACAADGAVTGNAGDTPATSRTPTESSPELPESAWPILIELAAGTLSTIKPDDLPGQLRRFARFAPAKRAKPAAGPLRSELTSDPVFRQRVADRIVTASPVAAAIARGETPQDASPAEIAALAFLIRPDGWPDMVRAVAAHEVSAAAEAQVRERIAQAEQRATTAEHDRAIAEREAEKLRVELTELRAEVEELRRQHRSATKETREVKRRERKVADALSAERGRLRQAETSHATEVQQLRSQLHESLQALERARRGARDARAFNESRLWLLLETIGGAAQGLRQELAMEPAETTPADFIADLEGVRPGTATNSPARGLEADDPIRLDELLALPRAHLIIDGYNVTKGGWPELTLEQQRSRLGRGLAGLAAQTGAEVTVVYDGADPMVGLPKQPRGVRVLFSRKGQTADEVIRALVRGEPNGRPVIVISSDREVADGTRRNGAYPLSSDTLRRRLQRA</sequence>